<evidence type="ECO:0000256" key="2">
    <source>
        <dbReference type="ARBA" id="ARBA00023157"/>
    </source>
</evidence>
<protein>
    <submittedName>
        <fullName evidence="7">Bowman-Birk type proteinase inhibitor</fullName>
    </submittedName>
</protein>
<organism evidence="7">
    <name type="scientific">Anthurium amnicola</name>
    <dbReference type="NCBI Taxonomy" id="1678845"/>
    <lineage>
        <taxon>Eukaryota</taxon>
        <taxon>Viridiplantae</taxon>
        <taxon>Streptophyta</taxon>
        <taxon>Embryophyta</taxon>
        <taxon>Tracheophyta</taxon>
        <taxon>Spermatophyta</taxon>
        <taxon>Magnoliopsida</taxon>
        <taxon>Liliopsida</taxon>
        <taxon>Araceae</taxon>
        <taxon>Pothoideae</taxon>
        <taxon>Potheae</taxon>
        <taxon>Anthurium</taxon>
    </lineage>
</organism>
<dbReference type="GO" id="GO:0005576">
    <property type="term" value="C:extracellular region"/>
    <property type="evidence" value="ECO:0007669"/>
    <property type="project" value="InterPro"/>
</dbReference>
<reference evidence="7" key="1">
    <citation type="submission" date="2015-07" db="EMBL/GenBank/DDBJ databases">
        <title>Transcriptome Assembly of Anthurium amnicola.</title>
        <authorList>
            <person name="Suzuki J."/>
        </authorList>
    </citation>
    <scope>NUCLEOTIDE SEQUENCE</scope>
</reference>
<proteinExistence type="inferred from homology"/>
<evidence type="ECO:0000256" key="3">
    <source>
        <dbReference type="PIRSR" id="PIRSR600877-51"/>
    </source>
</evidence>
<dbReference type="SUPFAM" id="SSF57247">
    <property type="entry name" value="Bowman-Birk inhibitor, BBI"/>
    <property type="match status" value="1"/>
</dbReference>
<keyword evidence="4" id="KW-0722">Serine protease inhibitor</keyword>
<feature type="domain" description="Bowman-Birk serine protease inhibitors family" evidence="6">
    <location>
        <begin position="46"/>
        <end position="101"/>
    </location>
</feature>
<dbReference type="Gene3D" id="2.10.69.10">
    <property type="entry name" value="Cysteine Protease (Bromelain) Inhibitor, subunit H"/>
    <property type="match status" value="1"/>
</dbReference>
<evidence type="ECO:0000256" key="4">
    <source>
        <dbReference type="RuleBase" id="RU003856"/>
    </source>
</evidence>
<feature type="disulfide bond" evidence="3">
    <location>
        <begin position="47"/>
        <end position="62"/>
    </location>
</feature>
<evidence type="ECO:0000256" key="1">
    <source>
        <dbReference type="ARBA" id="ARBA00022690"/>
    </source>
</evidence>
<dbReference type="CDD" id="cd00023">
    <property type="entry name" value="BBI"/>
    <property type="match status" value="1"/>
</dbReference>
<evidence type="ECO:0000259" key="6">
    <source>
        <dbReference type="SMART" id="SM00269"/>
    </source>
</evidence>
<keyword evidence="5" id="KW-0732">Signal</keyword>
<feature type="chain" id="PRO_5008900794" evidence="5">
    <location>
        <begin position="18"/>
        <end position="103"/>
    </location>
</feature>
<feature type="disulfide bond" evidence="3">
    <location>
        <begin position="46"/>
        <end position="101"/>
    </location>
</feature>
<evidence type="ECO:0000256" key="5">
    <source>
        <dbReference type="SAM" id="SignalP"/>
    </source>
</evidence>
<dbReference type="InterPro" id="IPR000877">
    <property type="entry name" value="Prot_inh_BBI"/>
</dbReference>
<dbReference type="AlphaFoldDB" id="A0A1D1Z809"/>
<feature type="disulfide bond" evidence="3">
    <location>
        <begin position="78"/>
        <end position="86"/>
    </location>
</feature>
<keyword evidence="1 4" id="KW-0646">Protease inhibitor</keyword>
<feature type="signal peptide" evidence="5">
    <location>
        <begin position="1"/>
        <end position="17"/>
    </location>
</feature>
<dbReference type="InterPro" id="IPR035995">
    <property type="entry name" value="Bowman-Birk_prot_inh"/>
</dbReference>
<dbReference type="Pfam" id="PF00228">
    <property type="entry name" value="Bowman-Birk_leg"/>
    <property type="match status" value="1"/>
</dbReference>
<accession>A0A1D1Z809</accession>
<feature type="disulfide bond" evidence="3">
    <location>
        <begin position="50"/>
        <end position="96"/>
    </location>
</feature>
<sequence>MRPLVFFLLTVLAFTLAFTTVDESMALGIHGTTPSGVATTGDEAPCCKSCVCQASVVAECQCMDVKAYCDKSCRSCRCTRSIPPKCRCADVHRDNCYPPACRS</sequence>
<gene>
    <name evidence="7" type="primary">IBB1</name>
    <name evidence="7" type="ORF">g.30988</name>
</gene>
<name>A0A1D1Z809_9ARAE</name>
<evidence type="ECO:0000313" key="7">
    <source>
        <dbReference type="EMBL" id="JAT63041.1"/>
    </source>
</evidence>
<feature type="disulfide bond" evidence="3">
    <location>
        <begin position="52"/>
        <end position="60"/>
    </location>
</feature>
<comment type="similarity">
    <text evidence="4">Belongs to the Bowman-Birk serine protease inhibitor family.</text>
</comment>
<keyword evidence="2 3" id="KW-1015">Disulfide bond</keyword>
<dbReference type="EMBL" id="GDJX01004895">
    <property type="protein sequence ID" value="JAT63041.1"/>
    <property type="molecule type" value="Transcribed_RNA"/>
</dbReference>
<feature type="disulfide bond" evidence="3">
    <location>
        <begin position="73"/>
        <end position="88"/>
    </location>
</feature>
<dbReference type="SMART" id="SM00269">
    <property type="entry name" value="BowB"/>
    <property type="match status" value="1"/>
</dbReference>
<feature type="disulfide bond" evidence="3">
    <location>
        <begin position="69"/>
        <end position="76"/>
    </location>
</feature>
<dbReference type="GO" id="GO:0004867">
    <property type="term" value="F:serine-type endopeptidase inhibitor activity"/>
    <property type="evidence" value="ECO:0007669"/>
    <property type="project" value="UniProtKB-KW"/>
</dbReference>